<name>A0A699ZQ24_HAELA</name>
<feature type="compositionally biased region" description="Pro residues" evidence="1">
    <location>
        <begin position="115"/>
        <end position="127"/>
    </location>
</feature>
<proteinExistence type="predicted"/>
<dbReference type="EMBL" id="BLLF01001900">
    <property type="protein sequence ID" value="GFH21759.1"/>
    <property type="molecule type" value="Genomic_DNA"/>
</dbReference>
<sequence>MAQGAQGRAIQWDNEAHCLRHYCNTTTTQRGCGGWLAAGRPGPPASVSGGPWPSPPQQQEIDSQEQLRPQAVQAAEQLVLQGQEGRDPQLVTEPRTPAVLAKRAQRGAGSAPAATPTPQPTASPAKPPSNLAAVQAPQQQPAAQSTQQQPPPGPESLSQGAGRAKRGAGTIPAPLQQPGASAPGQPAQGHAAFLKRGAGQKRKEAELHGHTDIPTDPVPLVKQQLQPKTTARPGSAALPKGKQAWGAATVPHPQPAVQSRIAKRGDAPSAPSKAAVAGTKGEVGASAAGEAAEPVAQARLGARPAAGGSQPAPALKRVKRPDAVPVRSLPPSHHLPPESVVGKAAKAAAVRPAPQVVKPPAATGRAKPTAVSSAK</sequence>
<feature type="compositionally biased region" description="Low complexity" evidence="1">
    <location>
        <begin position="282"/>
        <end position="298"/>
    </location>
</feature>
<dbReference type="Proteomes" id="UP000485058">
    <property type="component" value="Unassembled WGS sequence"/>
</dbReference>
<feature type="compositionally biased region" description="Low complexity" evidence="1">
    <location>
        <begin position="37"/>
        <end position="51"/>
    </location>
</feature>
<comment type="caution">
    <text evidence="2">The sequence shown here is derived from an EMBL/GenBank/DDBJ whole genome shotgun (WGS) entry which is preliminary data.</text>
</comment>
<feature type="compositionally biased region" description="Low complexity" evidence="1">
    <location>
        <begin position="128"/>
        <end position="148"/>
    </location>
</feature>
<keyword evidence="3" id="KW-1185">Reference proteome</keyword>
<feature type="compositionally biased region" description="Low complexity" evidence="1">
    <location>
        <begin position="70"/>
        <end position="83"/>
    </location>
</feature>
<feature type="compositionally biased region" description="Basic and acidic residues" evidence="1">
    <location>
        <begin position="201"/>
        <end position="213"/>
    </location>
</feature>
<gene>
    <name evidence="2" type="ORF">HaLaN_19123</name>
</gene>
<evidence type="ECO:0000313" key="3">
    <source>
        <dbReference type="Proteomes" id="UP000485058"/>
    </source>
</evidence>
<feature type="compositionally biased region" description="Low complexity" evidence="1">
    <location>
        <begin position="340"/>
        <end position="362"/>
    </location>
</feature>
<accession>A0A699ZQ24</accession>
<evidence type="ECO:0000313" key="2">
    <source>
        <dbReference type="EMBL" id="GFH21759.1"/>
    </source>
</evidence>
<organism evidence="2 3">
    <name type="scientific">Haematococcus lacustris</name>
    <name type="common">Green alga</name>
    <name type="synonym">Haematococcus pluvialis</name>
    <dbReference type="NCBI Taxonomy" id="44745"/>
    <lineage>
        <taxon>Eukaryota</taxon>
        <taxon>Viridiplantae</taxon>
        <taxon>Chlorophyta</taxon>
        <taxon>core chlorophytes</taxon>
        <taxon>Chlorophyceae</taxon>
        <taxon>CS clade</taxon>
        <taxon>Chlamydomonadales</taxon>
        <taxon>Haematococcaceae</taxon>
        <taxon>Haematococcus</taxon>
    </lineage>
</organism>
<protein>
    <submittedName>
        <fullName evidence="2">Uncharacterized protein</fullName>
    </submittedName>
</protein>
<dbReference type="AlphaFoldDB" id="A0A699ZQ24"/>
<evidence type="ECO:0000256" key="1">
    <source>
        <dbReference type="SAM" id="MobiDB-lite"/>
    </source>
</evidence>
<feature type="region of interest" description="Disordered" evidence="1">
    <location>
        <begin position="34"/>
        <end position="375"/>
    </location>
</feature>
<reference evidence="2 3" key="1">
    <citation type="submission" date="2020-02" db="EMBL/GenBank/DDBJ databases">
        <title>Draft genome sequence of Haematococcus lacustris strain NIES-144.</title>
        <authorList>
            <person name="Morimoto D."/>
            <person name="Nakagawa S."/>
            <person name="Yoshida T."/>
            <person name="Sawayama S."/>
        </authorList>
    </citation>
    <scope>NUCLEOTIDE SEQUENCE [LARGE SCALE GENOMIC DNA]</scope>
    <source>
        <strain evidence="2 3">NIES-144</strain>
    </source>
</reference>